<dbReference type="Gene3D" id="3.65.10.10">
    <property type="entry name" value="Enolpyruvate transferase domain"/>
    <property type="match status" value="2"/>
</dbReference>
<evidence type="ECO:0000256" key="5">
    <source>
        <dbReference type="ARBA" id="ARBA00022679"/>
    </source>
</evidence>
<comment type="function">
    <text evidence="10 13">Cell wall formation. Adds enolpyruvyl to UDP-N-acetylglucosamine.</text>
</comment>
<organism evidence="15 16">
    <name type="scientific">Kineosporia corallincola</name>
    <dbReference type="NCBI Taxonomy" id="2835133"/>
    <lineage>
        <taxon>Bacteria</taxon>
        <taxon>Bacillati</taxon>
        <taxon>Actinomycetota</taxon>
        <taxon>Actinomycetes</taxon>
        <taxon>Kineosporiales</taxon>
        <taxon>Kineosporiaceae</taxon>
        <taxon>Kineosporia</taxon>
    </lineage>
</organism>
<protein>
    <recommendedName>
        <fullName evidence="13">UDP-N-acetylglucosamine 1-carboxyvinyltransferase</fullName>
        <ecNumber evidence="13">2.5.1.7</ecNumber>
    </recommendedName>
    <alternativeName>
        <fullName evidence="13">Enoylpyruvate transferase</fullName>
    </alternativeName>
    <alternativeName>
        <fullName evidence="13">UDP-N-acetylglucosamine enolpyruvyl transferase</fullName>
        <shortName evidence="13">EPT</shortName>
    </alternativeName>
</protein>
<evidence type="ECO:0000313" key="15">
    <source>
        <dbReference type="EMBL" id="MBT0772085.1"/>
    </source>
</evidence>
<comment type="catalytic activity">
    <reaction evidence="12 13">
        <text>phosphoenolpyruvate + UDP-N-acetyl-alpha-D-glucosamine = UDP-N-acetyl-3-O-(1-carboxyvinyl)-alpha-D-glucosamine + phosphate</text>
        <dbReference type="Rhea" id="RHEA:18681"/>
        <dbReference type="ChEBI" id="CHEBI:43474"/>
        <dbReference type="ChEBI" id="CHEBI:57705"/>
        <dbReference type="ChEBI" id="CHEBI:58702"/>
        <dbReference type="ChEBI" id="CHEBI:68483"/>
        <dbReference type="EC" id="2.5.1.7"/>
    </reaction>
</comment>
<feature type="active site" description="Proton donor" evidence="13">
    <location>
        <position position="144"/>
    </location>
</feature>
<gene>
    <name evidence="13 15" type="primary">murA</name>
    <name evidence="15" type="ORF">KIH74_24290</name>
</gene>
<proteinExistence type="inferred from homology"/>
<dbReference type="InterPro" id="IPR036968">
    <property type="entry name" value="Enolpyruvate_Tfrase_sf"/>
</dbReference>
<keyword evidence="6 13" id="KW-0133">Cell shape</keyword>
<feature type="binding site" evidence="13">
    <location>
        <begin position="48"/>
        <end position="49"/>
    </location>
    <ligand>
        <name>phosphoenolpyruvate</name>
        <dbReference type="ChEBI" id="CHEBI:58702"/>
    </ligand>
</feature>
<dbReference type="EMBL" id="JAHBAY010000011">
    <property type="protein sequence ID" value="MBT0772085.1"/>
    <property type="molecule type" value="Genomic_DNA"/>
</dbReference>
<evidence type="ECO:0000313" key="16">
    <source>
        <dbReference type="Proteomes" id="UP001197247"/>
    </source>
</evidence>
<dbReference type="Proteomes" id="UP001197247">
    <property type="component" value="Unassembled WGS sequence"/>
</dbReference>
<dbReference type="Pfam" id="PF00275">
    <property type="entry name" value="EPSP_synthase"/>
    <property type="match status" value="1"/>
</dbReference>
<feature type="binding site" evidence="13">
    <location>
        <position position="120"/>
    </location>
    <ligand>
        <name>UDP-N-acetyl-alpha-D-glucosamine</name>
        <dbReference type="ChEBI" id="CHEBI:57705"/>
    </ligand>
</feature>
<keyword evidence="5 13" id="KW-0808">Transferase</keyword>
<dbReference type="NCBIfam" id="NF006873">
    <property type="entry name" value="PRK09369.1"/>
    <property type="match status" value="1"/>
</dbReference>
<evidence type="ECO:0000256" key="6">
    <source>
        <dbReference type="ARBA" id="ARBA00022960"/>
    </source>
</evidence>
<comment type="caution">
    <text evidence="13">Lacks conserved residue(s) required for the propagation of feature annotation.</text>
</comment>
<evidence type="ECO:0000256" key="11">
    <source>
        <dbReference type="ARBA" id="ARBA00038367"/>
    </source>
</evidence>
<feature type="domain" description="Enolpyruvate transferase" evidence="14">
    <location>
        <begin position="34"/>
        <end position="432"/>
    </location>
</feature>
<keyword evidence="9 13" id="KW-0961">Cell wall biogenesis/degradation</keyword>
<evidence type="ECO:0000256" key="2">
    <source>
        <dbReference type="ARBA" id="ARBA00004752"/>
    </source>
</evidence>
<dbReference type="InterPro" id="IPR013792">
    <property type="entry name" value="RNA3'P_cycl/enolpyr_Trfase_a/b"/>
</dbReference>
<evidence type="ECO:0000256" key="4">
    <source>
        <dbReference type="ARBA" id="ARBA00022618"/>
    </source>
</evidence>
<evidence type="ECO:0000256" key="3">
    <source>
        <dbReference type="ARBA" id="ARBA00022490"/>
    </source>
</evidence>
<dbReference type="InterPro" id="IPR005750">
    <property type="entry name" value="UDP_GlcNAc_COvinyl_MurA"/>
</dbReference>
<evidence type="ECO:0000256" key="12">
    <source>
        <dbReference type="ARBA" id="ARBA00047527"/>
    </source>
</evidence>
<dbReference type="PANTHER" id="PTHR43783:SF1">
    <property type="entry name" value="UDP-N-ACETYLGLUCOSAMINE 1-CARBOXYVINYLTRANSFERASE"/>
    <property type="match status" value="1"/>
</dbReference>
<feature type="binding site" evidence="13">
    <location>
        <position position="355"/>
    </location>
    <ligand>
        <name>UDP-N-acetyl-alpha-D-glucosamine</name>
        <dbReference type="ChEBI" id="CHEBI:57705"/>
    </ligand>
</feature>
<dbReference type="EC" id="2.5.1.7" evidence="13"/>
<dbReference type="PANTHER" id="PTHR43783">
    <property type="entry name" value="UDP-N-ACETYLGLUCOSAMINE 1-CARBOXYVINYLTRANSFERASE"/>
    <property type="match status" value="1"/>
</dbReference>
<keyword evidence="3 13" id="KW-0963">Cytoplasm</keyword>
<comment type="similarity">
    <text evidence="11 13">Belongs to the EPSP synthase family. MurA subfamily.</text>
</comment>
<evidence type="ECO:0000256" key="1">
    <source>
        <dbReference type="ARBA" id="ARBA00004496"/>
    </source>
</evidence>
<evidence type="ECO:0000256" key="10">
    <source>
        <dbReference type="ARBA" id="ARBA00037534"/>
    </source>
</evidence>
<comment type="caution">
    <text evidence="15">The sequence shown here is derived from an EMBL/GenBank/DDBJ whole genome shotgun (WGS) entry which is preliminary data.</text>
</comment>
<name>A0ABS5TLV7_9ACTN</name>
<dbReference type="HAMAP" id="MF_00111">
    <property type="entry name" value="MurA"/>
    <property type="match status" value="1"/>
</dbReference>
<keyword evidence="8 13" id="KW-0131">Cell cycle</keyword>
<dbReference type="NCBIfam" id="TIGR01072">
    <property type="entry name" value="murA"/>
    <property type="match status" value="1"/>
</dbReference>
<evidence type="ECO:0000259" key="14">
    <source>
        <dbReference type="Pfam" id="PF00275"/>
    </source>
</evidence>
<reference evidence="15 16" key="1">
    <citation type="submission" date="2021-05" db="EMBL/GenBank/DDBJ databases">
        <title>Kineosporia and Streptomyces sp. nov. two new marine actinobacteria isolated from Coral.</title>
        <authorList>
            <person name="Buangrab K."/>
            <person name="Sutthacheep M."/>
            <person name="Yeemin T."/>
            <person name="Harunari E."/>
            <person name="Igarashi Y."/>
            <person name="Kanchanasin P."/>
            <person name="Tanasupawat S."/>
            <person name="Phongsopitanun W."/>
        </authorList>
    </citation>
    <scope>NUCLEOTIDE SEQUENCE [LARGE SCALE GENOMIC DNA]</scope>
    <source>
        <strain evidence="15 16">J2-2</strain>
    </source>
</reference>
<evidence type="ECO:0000256" key="9">
    <source>
        <dbReference type="ARBA" id="ARBA00023316"/>
    </source>
</evidence>
<sequence length="455" mass="47713">MLDDALAVTPARKWTPGQETAIRCRSVEAFRIVGGTPLNGGVRVAGAKNSVLKLMSAALLTEGTTTLSDVPDILDVRIMVKLLTRLGCDVDYVDGSGMLSITTPAVPGHKADYDLVRAMRASISVLGPLLARCGAAQVALPGGDAIGSRGLDMHVSGLETLGARIAVEHGYLVAQAPSGLRGAEIRLDFPSVGATENLLMAAVLADGRTVLDNVAREPEVVDLCRMLRRMGAKIDGVASSTLEIIGTDSLNPVEHRVVPDRIVAGTWAFAAAITGGDVIVHNGEPGHLELVIDKLVDAGAEVITLADGFRVKGPERPRAVDVATLPYPGFPTDLQPFMVTLCALSDGAAMITENLFEARFRFVQEIARLGAHVRMDGHHAFVRGVPKLSGAPVEASDIRAGAALVLAGLVADGETIVYEAGHVDRGYARFDHALRTLGADVHRFTVSETPGAAAG</sequence>
<keyword evidence="4 13" id="KW-0132">Cell division</keyword>
<comment type="pathway">
    <text evidence="2 13">Cell wall biogenesis; peptidoglycan biosynthesis.</text>
</comment>
<keyword evidence="16" id="KW-1185">Reference proteome</keyword>
<accession>A0ABS5TLV7</accession>
<evidence type="ECO:0000256" key="8">
    <source>
        <dbReference type="ARBA" id="ARBA00023306"/>
    </source>
</evidence>
<dbReference type="CDD" id="cd01555">
    <property type="entry name" value="UdpNAET"/>
    <property type="match status" value="1"/>
</dbReference>
<dbReference type="InterPro" id="IPR001986">
    <property type="entry name" value="Enolpyruvate_Tfrase_dom"/>
</dbReference>
<dbReference type="InterPro" id="IPR050068">
    <property type="entry name" value="MurA_subfamily"/>
</dbReference>
<dbReference type="GO" id="GO:0008760">
    <property type="term" value="F:UDP-N-acetylglucosamine 1-carboxyvinyltransferase activity"/>
    <property type="evidence" value="ECO:0007669"/>
    <property type="project" value="UniProtKB-EC"/>
</dbReference>
<comment type="subcellular location">
    <subcellularLocation>
        <location evidence="1 13">Cytoplasm</location>
    </subcellularLocation>
</comment>
<feature type="binding site" evidence="13">
    <location>
        <position position="333"/>
    </location>
    <ligand>
        <name>UDP-N-acetyl-alpha-D-glucosamine</name>
        <dbReference type="ChEBI" id="CHEBI:57705"/>
    </ligand>
</feature>
<keyword evidence="7 13" id="KW-0573">Peptidoglycan synthesis</keyword>
<dbReference type="SUPFAM" id="SSF55205">
    <property type="entry name" value="EPT/RTPC-like"/>
    <property type="match status" value="1"/>
</dbReference>
<evidence type="ECO:0000256" key="7">
    <source>
        <dbReference type="ARBA" id="ARBA00022984"/>
    </source>
</evidence>
<evidence type="ECO:0000256" key="13">
    <source>
        <dbReference type="HAMAP-Rule" id="MF_00111"/>
    </source>
</evidence>